<accession>A0A8H7CRI8</accession>
<dbReference type="InterPro" id="IPR013766">
    <property type="entry name" value="Thioredoxin_domain"/>
</dbReference>
<evidence type="ECO:0000256" key="2">
    <source>
        <dbReference type="SAM" id="MobiDB-lite"/>
    </source>
</evidence>
<feature type="region of interest" description="Disordered" evidence="2">
    <location>
        <begin position="220"/>
        <end position="250"/>
    </location>
</feature>
<feature type="domain" description="Thioredoxin" evidence="4">
    <location>
        <begin position="778"/>
        <end position="915"/>
    </location>
</feature>
<dbReference type="InterPro" id="IPR017937">
    <property type="entry name" value="Thioredoxin_CS"/>
</dbReference>
<dbReference type="PROSITE" id="PS00194">
    <property type="entry name" value="THIOREDOXIN_1"/>
    <property type="match status" value="1"/>
</dbReference>
<protein>
    <recommendedName>
        <fullName evidence="4">Thioredoxin domain-containing protein</fullName>
    </recommendedName>
</protein>
<keyword evidence="6" id="KW-1185">Reference proteome</keyword>
<evidence type="ECO:0000313" key="5">
    <source>
        <dbReference type="EMBL" id="KAF7345536.1"/>
    </source>
</evidence>
<dbReference type="CDD" id="cd02947">
    <property type="entry name" value="TRX_family"/>
    <property type="match status" value="1"/>
</dbReference>
<feature type="compositionally biased region" description="Low complexity" evidence="2">
    <location>
        <begin position="237"/>
        <end position="250"/>
    </location>
</feature>
<organism evidence="5 6">
    <name type="scientific">Mycena venus</name>
    <dbReference type="NCBI Taxonomy" id="2733690"/>
    <lineage>
        <taxon>Eukaryota</taxon>
        <taxon>Fungi</taxon>
        <taxon>Dikarya</taxon>
        <taxon>Basidiomycota</taxon>
        <taxon>Agaricomycotina</taxon>
        <taxon>Agaricomycetes</taxon>
        <taxon>Agaricomycetidae</taxon>
        <taxon>Agaricales</taxon>
        <taxon>Marasmiineae</taxon>
        <taxon>Mycenaceae</taxon>
        <taxon>Mycena</taxon>
    </lineage>
</organism>
<dbReference type="Proteomes" id="UP000620124">
    <property type="component" value="Unassembled WGS sequence"/>
</dbReference>
<evidence type="ECO:0000313" key="6">
    <source>
        <dbReference type="Proteomes" id="UP000620124"/>
    </source>
</evidence>
<sequence>MHVMAQTGEVFVSGIQDISAFLPIIGSDQCESHVGDALEGGYLYAAATPLSMFGSLGIIKGSVAVLCASASPRLAQMYADAGFNLVGSAAAMIAKIPTGKAEKVEMHDGKLEIPYVARGRMLDLLKKQHIEKLSNLSLEFNYTRWNVFLVLTTASFSILGFSPYIPLTLNDGQSFKKPPAWVYPLLRIAGSAICVITVQFLIQARIKKILEDTLKEIRRGNSGDPGASSHDAEQGTPNSSSPLLGSSNLSPPKPRLSIRITLLQFILLLGIAATGVGYVGCFTVVQSSSVRNTYIWLGLEISLSIVRMVLWGLNPPSDENTGVTVKISSLAGQAPFITTARNYSDLMPHDNAFHKHSFRGRQSFMVVENLQFLNHLAPFTGPLEPFSDPDHHVAIYYALVGDYNTKTKVLLTAVSDLDSKGAFVLEHRLCLSPAAHARPDVYAVALDPLLGTGIMIATLEPGHAEKLDNMHQSIRTGRFNAIHRHSQDLIHRIAGRNRVTQLPLSWSLNRKHALDHSSQTGKTIELEKLSLALTDAEKNFMCLELDFNNTIVVCNRRAMDRATTLLGLLRDTKKTIADNDAAVKELYVHFQLTYYLMESLERCRAAALELWAYLNSRELANRVLDDVDDVDSDIFTCAWMAELGARRKFDENEAESRMERFQKAEETLFEETTRSHLFSSDEKIQMVERIRFESESFADAISVDYYLAADNDIDELVKHLRRIGKSSTDTVKKMEGGPFSSVWEHPWVEQLVESLMDAMTTRVWGGPEAQLYASLKSSFGVEVAGPPDLRRTSDGLCLQFFPETQELKCVDNLNEVMNRGDGVTVIYFWADWCPPCQAIAPWYQKLSRLNDFKDLVFYTIHAGGSEDYSLDVMANRGAAIEGFPSFAVFREGKEVGRCIGNDIGALQTLLKKAVNPPAPTEVASLETKTDLQQEN</sequence>
<evidence type="ECO:0000259" key="4">
    <source>
        <dbReference type="PROSITE" id="PS51352"/>
    </source>
</evidence>
<name>A0A8H7CRI8_9AGAR</name>
<dbReference type="OrthoDB" id="3032844at2759"/>
<dbReference type="Pfam" id="PF00085">
    <property type="entry name" value="Thioredoxin"/>
    <property type="match status" value="1"/>
</dbReference>
<dbReference type="SUPFAM" id="SSF52833">
    <property type="entry name" value="Thioredoxin-like"/>
    <property type="match status" value="1"/>
</dbReference>
<keyword evidence="3" id="KW-0472">Membrane</keyword>
<dbReference type="InterPro" id="IPR036249">
    <property type="entry name" value="Thioredoxin-like_sf"/>
</dbReference>
<dbReference type="AlphaFoldDB" id="A0A8H7CRI8"/>
<dbReference type="EMBL" id="JACAZI010000013">
    <property type="protein sequence ID" value="KAF7345536.1"/>
    <property type="molecule type" value="Genomic_DNA"/>
</dbReference>
<evidence type="ECO:0000256" key="1">
    <source>
        <dbReference type="ARBA" id="ARBA00023157"/>
    </source>
</evidence>
<keyword evidence="1" id="KW-1015">Disulfide bond</keyword>
<reference evidence="5" key="1">
    <citation type="submission" date="2020-05" db="EMBL/GenBank/DDBJ databases">
        <title>Mycena genomes resolve the evolution of fungal bioluminescence.</title>
        <authorList>
            <person name="Tsai I.J."/>
        </authorList>
    </citation>
    <scope>NUCLEOTIDE SEQUENCE</scope>
    <source>
        <strain evidence="5">CCC161011</strain>
    </source>
</reference>
<keyword evidence="3" id="KW-0812">Transmembrane</keyword>
<feature type="transmembrane region" description="Helical" evidence="3">
    <location>
        <begin position="145"/>
        <end position="165"/>
    </location>
</feature>
<keyword evidence="3" id="KW-1133">Transmembrane helix</keyword>
<feature type="transmembrane region" description="Helical" evidence="3">
    <location>
        <begin position="185"/>
        <end position="202"/>
    </location>
</feature>
<gene>
    <name evidence="5" type="ORF">MVEN_01572300</name>
</gene>
<dbReference type="PANTHER" id="PTHR46115">
    <property type="entry name" value="THIOREDOXIN-LIKE PROTEIN 1"/>
    <property type="match status" value="1"/>
</dbReference>
<dbReference type="Gene3D" id="3.40.30.10">
    <property type="entry name" value="Glutaredoxin"/>
    <property type="match status" value="1"/>
</dbReference>
<dbReference type="PROSITE" id="PS51352">
    <property type="entry name" value="THIOREDOXIN_2"/>
    <property type="match status" value="1"/>
</dbReference>
<proteinExistence type="predicted"/>
<evidence type="ECO:0000256" key="3">
    <source>
        <dbReference type="SAM" id="Phobius"/>
    </source>
</evidence>
<feature type="transmembrane region" description="Helical" evidence="3">
    <location>
        <begin position="262"/>
        <end position="285"/>
    </location>
</feature>
<comment type="caution">
    <text evidence="5">The sequence shown here is derived from an EMBL/GenBank/DDBJ whole genome shotgun (WGS) entry which is preliminary data.</text>
</comment>